<feature type="signal peptide" evidence="5">
    <location>
        <begin position="1"/>
        <end position="26"/>
    </location>
</feature>
<comment type="caution">
    <text evidence="6">The sequence shown here is derived from an EMBL/GenBank/DDBJ whole genome shotgun (WGS) entry which is preliminary data.</text>
</comment>
<dbReference type="Pfam" id="PF01839">
    <property type="entry name" value="FG-GAP"/>
    <property type="match status" value="5"/>
</dbReference>
<dbReference type="SMART" id="SM00191">
    <property type="entry name" value="Int_alpha"/>
    <property type="match status" value="6"/>
</dbReference>
<dbReference type="InterPro" id="IPR028994">
    <property type="entry name" value="Integrin_alpha_N"/>
</dbReference>
<evidence type="ECO:0000256" key="1">
    <source>
        <dbReference type="ARBA" id="ARBA00022729"/>
    </source>
</evidence>
<dbReference type="Gene3D" id="2.130.10.130">
    <property type="entry name" value="Integrin alpha, N-terminal"/>
    <property type="match status" value="4"/>
</dbReference>
<dbReference type="PRINTS" id="PR01185">
    <property type="entry name" value="INTEGRINA"/>
</dbReference>
<evidence type="ECO:0000256" key="3">
    <source>
        <dbReference type="ARBA" id="ARBA00022801"/>
    </source>
</evidence>
<keyword evidence="3" id="KW-0378">Hydrolase</keyword>
<sequence length="478" mass="48045">MRTRPFLLAAGLLASTLALTAPTAHAANPAAPYDFNGDGYRDLAIGAPGATVGDKAKAGAVSVVYGSSTGPSTAKYKLITQNTTGVPDSAETGDAFGTAIASADLNTDGYADLVVGVPGEDRNGDTDDGIVQVVWGGASGLSGSLTLVGGGSDVDRYGQALAIGDFEGDGKKDLAIGGTGRANLGILQGPFTKSGADGGLLVAAMENAPKPYSPTYGVEYLSAGDINGEGYDSLVIHGRKKGTDDALTAVADTRLPLDFLNWMEYVPGGYVSAVGDINKDGIADILIGNHREPAADPSGALGGKVTIVEGAPESQWVNARGTITYTQDTKGVPGTAEAGDGFGGGVSIGDFNGDGYGDLAIGATYESFGDADDTGTVTILNGKYAYMETTGAVTLSQSTSGIPGTAEDNDRFGARVLLSDLTKDGKADLTVAGPNENGGDGAIWWLKNAAPSGSKSFGPAKFGVSTAGSPLFGTALRG</sequence>
<dbReference type="PANTHER" id="PTHR23221">
    <property type="entry name" value="GLYCOSYLPHOSPHATIDYLINOSITOL PHOSPHOLIPASE D"/>
    <property type="match status" value="1"/>
</dbReference>
<dbReference type="PROSITE" id="PS51470">
    <property type="entry name" value="FG_GAP"/>
    <property type="match status" value="2"/>
</dbReference>
<name>A0AAE8VT01_9ACTN</name>
<dbReference type="Proteomes" id="UP000318720">
    <property type="component" value="Unassembled WGS sequence"/>
</dbReference>
<dbReference type="AlphaFoldDB" id="A0AAE8VT01"/>
<feature type="chain" id="PRO_5042253763" description="VCBS repeat-containing protein" evidence="5">
    <location>
        <begin position="27"/>
        <end position="478"/>
    </location>
</feature>
<dbReference type="SUPFAM" id="SSF69318">
    <property type="entry name" value="Integrin alpha N-terminal domain"/>
    <property type="match status" value="1"/>
</dbReference>
<dbReference type="EMBL" id="SPAZ01000358">
    <property type="protein sequence ID" value="TQE16003.1"/>
    <property type="molecule type" value="Genomic_DNA"/>
</dbReference>
<keyword evidence="4" id="KW-0325">Glycoprotein</keyword>
<keyword evidence="1 5" id="KW-0732">Signal</keyword>
<reference evidence="6 7" key="1">
    <citation type="submission" date="2019-03" db="EMBL/GenBank/DDBJ databases">
        <title>Comparative genomic analyses of the sweetpotato soil rot pathogen, Streptomyces ipomoeae.</title>
        <authorList>
            <person name="Ruschel Soares N."/>
            <person name="Badger J.H."/>
            <person name="Huguet-Tapia J.C."/>
            <person name="Clark C.A."/>
            <person name="Pettis G.S."/>
        </authorList>
    </citation>
    <scope>NUCLEOTIDE SEQUENCE [LARGE SCALE GENOMIC DNA]</scope>
    <source>
        <strain evidence="6 7">88-35</strain>
    </source>
</reference>
<dbReference type="RefSeq" id="WP_009320695.1">
    <property type="nucleotide sequence ID" value="NZ_JARAVA010000415.1"/>
</dbReference>
<keyword evidence="2" id="KW-0677">Repeat</keyword>
<organism evidence="6 7">
    <name type="scientific">Streptomyces ipomoeae</name>
    <dbReference type="NCBI Taxonomy" id="103232"/>
    <lineage>
        <taxon>Bacteria</taxon>
        <taxon>Bacillati</taxon>
        <taxon>Actinomycetota</taxon>
        <taxon>Actinomycetes</taxon>
        <taxon>Kitasatosporales</taxon>
        <taxon>Streptomycetaceae</taxon>
        <taxon>Streptomyces</taxon>
    </lineage>
</organism>
<evidence type="ECO:0000313" key="7">
    <source>
        <dbReference type="Proteomes" id="UP000318720"/>
    </source>
</evidence>
<dbReference type="GO" id="GO:0007155">
    <property type="term" value="P:cell adhesion"/>
    <property type="evidence" value="ECO:0007669"/>
    <property type="project" value="InterPro"/>
</dbReference>
<gene>
    <name evidence="6" type="ORF">Sipo8835_43955</name>
</gene>
<dbReference type="InterPro" id="IPR013517">
    <property type="entry name" value="FG-GAP"/>
</dbReference>
<evidence type="ECO:0000256" key="2">
    <source>
        <dbReference type="ARBA" id="ARBA00022737"/>
    </source>
</evidence>
<dbReference type="GO" id="GO:0016787">
    <property type="term" value="F:hydrolase activity"/>
    <property type="evidence" value="ECO:0007669"/>
    <property type="project" value="UniProtKB-KW"/>
</dbReference>
<dbReference type="GO" id="GO:0008305">
    <property type="term" value="C:integrin complex"/>
    <property type="evidence" value="ECO:0007669"/>
    <property type="project" value="InterPro"/>
</dbReference>
<dbReference type="InterPro" id="IPR000413">
    <property type="entry name" value="Integrin_alpha"/>
</dbReference>
<proteinExistence type="predicted"/>
<evidence type="ECO:0000256" key="4">
    <source>
        <dbReference type="ARBA" id="ARBA00023180"/>
    </source>
</evidence>
<protein>
    <recommendedName>
        <fullName evidence="8">VCBS repeat-containing protein</fullName>
    </recommendedName>
</protein>
<evidence type="ECO:0000313" key="6">
    <source>
        <dbReference type="EMBL" id="TQE16003.1"/>
    </source>
</evidence>
<dbReference type="InterPro" id="IPR013519">
    <property type="entry name" value="Int_alpha_beta-p"/>
</dbReference>
<accession>A0AAE8VT01</accession>
<dbReference type="PANTHER" id="PTHR23221:SF7">
    <property type="entry name" value="PHOSPHATIDYLINOSITOL-GLYCAN-SPECIFIC PHOSPHOLIPASE D"/>
    <property type="match status" value="1"/>
</dbReference>
<evidence type="ECO:0008006" key="8">
    <source>
        <dbReference type="Google" id="ProtNLM"/>
    </source>
</evidence>
<evidence type="ECO:0000256" key="5">
    <source>
        <dbReference type="SAM" id="SignalP"/>
    </source>
</evidence>